<sequence>MIRRLSKRDLKKNSTDGINVLYLAHDRSGGGFLILRVKQEVKRKASSSKAIPEVPSMYSPICDEGTKVWPVTAKTITAKTVLTVWLHEQCERNGASFFKRSSYAKGSSHSLSKKDVISCSCFMNVTIADDGKVNIKGCLGHVGHDIEPALLRLDNTQEQLLRSLLEEHSMDYILRRLKRDYSAKTKMWPWISRQE</sequence>
<dbReference type="EMBL" id="JAVFWL010000003">
    <property type="protein sequence ID" value="KAK6744554.1"/>
    <property type="molecule type" value="Genomic_DNA"/>
</dbReference>
<dbReference type="InterPro" id="IPR052797">
    <property type="entry name" value="RegFact_GeneExpr_CellDeath"/>
</dbReference>
<dbReference type="PANTHER" id="PTHR33936">
    <property type="entry name" value="PROTEIN CBG17840"/>
    <property type="match status" value="1"/>
</dbReference>
<accession>A0ABR1D200</accession>
<dbReference type="PANTHER" id="PTHR33936:SF24">
    <property type="entry name" value="C2H2-TYPE DOMAIN-CONTAINING PROTEIN"/>
    <property type="match status" value="1"/>
</dbReference>
<evidence type="ECO:0000313" key="2">
    <source>
        <dbReference type="Proteomes" id="UP001303046"/>
    </source>
</evidence>
<evidence type="ECO:0000313" key="1">
    <source>
        <dbReference type="EMBL" id="KAK6744554.1"/>
    </source>
</evidence>
<keyword evidence="2" id="KW-1185">Reference proteome</keyword>
<comment type="caution">
    <text evidence="1">The sequence shown here is derived from an EMBL/GenBank/DDBJ whole genome shotgun (WGS) entry which is preliminary data.</text>
</comment>
<gene>
    <name evidence="1" type="primary">Necator_chrIII.g12106</name>
    <name evidence="1" type="ORF">RB195_011340</name>
</gene>
<dbReference type="Proteomes" id="UP001303046">
    <property type="component" value="Unassembled WGS sequence"/>
</dbReference>
<organism evidence="1 2">
    <name type="scientific">Necator americanus</name>
    <name type="common">Human hookworm</name>
    <dbReference type="NCBI Taxonomy" id="51031"/>
    <lineage>
        <taxon>Eukaryota</taxon>
        <taxon>Metazoa</taxon>
        <taxon>Ecdysozoa</taxon>
        <taxon>Nematoda</taxon>
        <taxon>Chromadorea</taxon>
        <taxon>Rhabditida</taxon>
        <taxon>Rhabditina</taxon>
        <taxon>Rhabditomorpha</taxon>
        <taxon>Strongyloidea</taxon>
        <taxon>Ancylostomatidae</taxon>
        <taxon>Bunostominae</taxon>
        <taxon>Necator</taxon>
    </lineage>
</organism>
<proteinExistence type="predicted"/>
<name>A0ABR1D200_NECAM</name>
<protein>
    <submittedName>
        <fullName evidence="1">Uncharacterized protein</fullName>
    </submittedName>
</protein>
<reference evidence="1 2" key="1">
    <citation type="submission" date="2023-08" db="EMBL/GenBank/DDBJ databases">
        <title>A Necator americanus chromosomal reference genome.</title>
        <authorList>
            <person name="Ilik V."/>
            <person name="Petrzelkova K.J."/>
            <person name="Pardy F."/>
            <person name="Fuh T."/>
            <person name="Niatou-Singa F.S."/>
            <person name="Gouil Q."/>
            <person name="Baker L."/>
            <person name="Ritchie M.E."/>
            <person name="Jex A.R."/>
            <person name="Gazzola D."/>
            <person name="Li H."/>
            <person name="Toshio Fujiwara R."/>
            <person name="Zhan B."/>
            <person name="Aroian R.V."/>
            <person name="Pafco B."/>
            <person name="Schwarz E.M."/>
        </authorList>
    </citation>
    <scope>NUCLEOTIDE SEQUENCE [LARGE SCALE GENOMIC DNA]</scope>
    <source>
        <strain evidence="1 2">Aroian</strain>
        <tissue evidence="1">Whole animal</tissue>
    </source>
</reference>